<feature type="compositionally biased region" description="Polar residues" evidence="1">
    <location>
        <begin position="1"/>
        <end position="24"/>
    </location>
</feature>
<dbReference type="AlphaFoldDB" id="A0AAE0GQM9"/>
<gene>
    <name evidence="4" type="ORF">CYMTET_9673</name>
</gene>
<reference evidence="4 5" key="1">
    <citation type="journal article" date="2015" name="Genome Biol. Evol.">
        <title>Comparative Genomics of a Bacterivorous Green Alga Reveals Evolutionary Causalities and Consequences of Phago-Mixotrophic Mode of Nutrition.</title>
        <authorList>
            <person name="Burns J.A."/>
            <person name="Paasch A."/>
            <person name="Narechania A."/>
            <person name="Kim E."/>
        </authorList>
    </citation>
    <scope>NUCLEOTIDE SEQUENCE [LARGE SCALE GENOMIC DNA]</scope>
    <source>
        <strain evidence="4 5">PLY_AMNH</strain>
    </source>
</reference>
<feature type="transmembrane region" description="Helical" evidence="2">
    <location>
        <begin position="84"/>
        <end position="105"/>
    </location>
</feature>
<evidence type="ECO:0000313" key="5">
    <source>
        <dbReference type="Proteomes" id="UP001190700"/>
    </source>
</evidence>
<keyword evidence="2" id="KW-0812">Transmembrane</keyword>
<feature type="transmembrane region" description="Helical" evidence="2">
    <location>
        <begin position="126"/>
        <end position="152"/>
    </location>
</feature>
<feature type="transmembrane region" description="Helical" evidence="2">
    <location>
        <begin position="58"/>
        <end position="78"/>
    </location>
</feature>
<evidence type="ECO:0000256" key="1">
    <source>
        <dbReference type="SAM" id="MobiDB-lite"/>
    </source>
</evidence>
<evidence type="ECO:0000313" key="4">
    <source>
        <dbReference type="EMBL" id="KAK3282595.1"/>
    </source>
</evidence>
<feature type="region of interest" description="Disordered" evidence="1">
    <location>
        <begin position="408"/>
        <end position="432"/>
    </location>
</feature>
<feature type="region of interest" description="Disordered" evidence="1">
    <location>
        <begin position="1"/>
        <end position="41"/>
    </location>
</feature>
<accession>A0AAE0GQM9</accession>
<dbReference type="EMBL" id="LGRX02003229">
    <property type="protein sequence ID" value="KAK3282595.1"/>
    <property type="molecule type" value="Genomic_DNA"/>
</dbReference>
<feature type="compositionally biased region" description="Basic and acidic residues" evidence="1">
    <location>
        <begin position="28"/>
        <end position="41"/>
    </location>
</feature>
<feature type="domain" description="VTT" evidence="3">
    <location>
        <begin position="200"/>
        <end position="306"/>
    </location>
</feature>
<proteinExistence type="predicted"/>
<keyword evidence="5" id="KW-1185">Reference proteome</keyword>
<name>A0AAE0GQM9_9CHLO</name>
<protein>
    <recommendedName>
        <fullName evidence="3">VTT domain-containing protein</fullName>
    </recommendedName>
</protein>
<dbReference type="Proteomes" id="UP001190700">
    <property type="component" value="Unassembled WGS sequence"/>
</dbReference>
<keyword evidence="2" id="KW-0472">Membrane</keyword>
<evidence type="ECO:0000259" key="3">
    <source>
        <dbReference type="Pfam" id="PF09335"/>
    </source>
</evidence>
<evidence type="ECO:0000256" key="2">
    <source>
        <dbReference type="SAM" id="Phobius"/>
    </source>
</evidence>
<keyword evidence="2" id="KW-1133">Transmembrane helix</keyword>
<organism evidence="4 5">
    <name type="scientific">Cymbomonas tetramitiformis</name>
    <dbReference type="NCBI Taxonomy" id="36881"/>
    <lineage>
        <taxon>Eukaryota</taxon>
        <taxon>Viridiplantae</taxon>
        <taxon>Chlorophyta</taxon>
        <taxon>Pyramimonadophyceae</taxon>
        <taxon>Pyramimonadales</taxon>
        <taxon>Pyramimonadaceae</taxon>
        <taxon>Cymbomonas</taxon>
    </lineage>
</organism>
<dbReference type="Pfam" id="PF09335">
    <property type="entry name" value="VTT_dom"/>
    <property type="match status" value="1"/>
</dbReference>
<sequence>MSQKNLRARPTSGNMDSVRPTSSAKKPKSGDAKEAKLQLQQRKEEEQKRSAACKKINIFQAPLTTLKLFVTVLIEAFLNAVNWILVNRSISLYPLLVIIAIYLVAANTDGPHRDLVTEVEVWTQFLVWWIGLGVLSSIGLGTGMHSGMLFLFPHILKVVLAVEKCNSTNFESRHNMWQKGLTYSAEFDCPEVAEGFSYASTLAKVVGTAILWGAGTAMGEIPPYYISYAAATAGKGNEEMDELKEGKDFVTRMKRWMIDVLQRYGFWGVFAFSSYPNAAFDLCGICCGHFRMPFWTFFGGTLAGKAFVKAPLQAAGAVALFSSSTRKAILDGASGLLSEGNRQYVEEKVNAQITKLMAIGSETVGQSDTAAAASFSLATLWNYFVMALIGYFALSCINQFAQGKQQENDEEELDKLYPHTADSATKEKKSSV</sequence>
<comment type="caution">
    <text evidence="4">The sequence shown here is derived from an EMBL/GenBank/DDBJ whole genome shotgun (WGS) entry which is preliminary data.</text>
</comment>
<dbReference type="InterPro" id="IPR032816">
    <property type="entry name" value="VTT_dom"/>
</dbReference>